<keyword evidence="2" id="KW-1185">Reference proteome</keyword>
<gene>
    <name evidence="1" type="ORF">EYF80_028190</name>
</gene>
<reference evidence="1 2" key="1">
    <citation type="submission" date="2019-03" db="EMBL/GenBank/DDBJ databases">
        <title>First draft genome of Liparis tanakae, snailfish: a comprehensive survey of snailfish specific genes.</title>
        <authorList>
            <person name="Kim W."/>
            <person name="Song I."/>
            <person name="Jeong J.-H."/>
            <person name="Kim D."/>
            <person name="Kim S."/>
            <person name="Ryu S."/>
            <person name="Song J.Y."/>
            <person name="Lee S.K."/>
        </authorList>
    </citation>
    <scope>NUCLEOTIDE SEQUENCE [LARGE SCALE GENOMIC DNA]</scope>
    <source>
        <tissue evidence="1">Muscle</tissue>
    </source>
</reference>
<organism evidence="1 2">
    <name type="scientific">Liparis tanakae</name>
    <name type="common">Tanaka's snailfish</name>
    <dbReference type="NCBI Taxonomy" id="230148"/>
    <lineage>
        <taxon>Eukaryota</taxon>
        <taxon>Metazoa</taxon>
        <taxon>Chordata</taxon>
        <taxon>Craniata</taxon>
        <taxon>Vertebrata</taxon>
        <taxon>Euteleostomi</taxon>
        <taxon>Actinopterygii</taxon>
        <taxon>Neopterygii</taxon>
        <taxon>Teleostei</taxon>
        <taxon>Neoteleostei</taxon>
        <taxon>Acanthomorphata</taxon>
        <taxon>Eupercaria</taxon>
        <taxon>Perciformes</taxon>
        <taxon>Cottioidei</taxon>
        <taxon>Cottales</taxon>
        <taxon>Liparidae</taxon>
        <taxon>Liparis</taxon>
    </lineage>
</organism>
<protein>
    <submittedName>
        <fullName evidence="1">Uncharacterized protein</fullName>
    </submittedName>
</protein>
<proteinExistence type="predicted"/>
<dbReference type="AlphaFoldDB" id="A0A4Z2H6N5"/>
<dbReference type="Proteomes" id="UP000314294">
    <property type="component" value="Unassembled WGS sequence"/>
</dbReference>
<accession>A0A4Z2H6N5</accession>
<dbReference type="EMBL" id="SRLO01000313">
    <property type="protein sequence ID" value="TNN61578.1"/>
    <property type="molecule type" value="Genomic_DNA"/>
</dbReference>
<sequence>MDRSNSSDGVNLADWWKKKVGSLEASLYRSQWCQKDSGRAVSVQQIYAAGGGDAGLKNCRKFHLAGADTCHMTTPVGFTDTTKLVESFSVMVFSDAAGSAADGAQVIGHEKWSGHNGPQSHLRAGLLHAEAEVARNQLWRSSCRCQDRLVLREPVDNVQDTVPGVLDVAIVTPQVANLTQLSVVHLKSKSLNWI</sequence>
<name>A0A4Z2H6N5_9TELE</name>
<evidence type="ECO:0000313" key="2">
    <source>
        <dbReference type="Proteomes" id="UP000314294"/>
    </source>
</evidence>
<comment type="caution">
    <text evidence="1">The sequence shown here is derived from an EMBL/GenBank/DDBJ whole genome shotgun (WGS) entry which is preliminary data.</text>
</comment>
<evidence type="ECO:0000313" key="1">
    <source>
        <dbReference type="EMBL" id="TNN61578.1"/>
    </source>
</evidence>